<evidence type="ECO:0000313" key="8">
    <source>
        <dbReference type="EnsemblPlants" id="ONIVA06G07620.1"/>
    </source>
</evidence>
<dbReference type="HOGENOM" id="CLU_025097_5_0_1"/>
<accession>A0A0E0HMB9</accession>
<dbReference type="GO" id="GO:0005524">
    <property type="term" value="F:ATP binding"/>
    <property type="evidence" value="ECO:0007669"/>
    <property type="project" value="UniProtKB-KW"/>
</dbReference>
<feature type="compositionally biased region" description="Polar residues" evidence="6">
    <location>
        <begin position="13"/>
        <end position="24"/>
    </location>
</feature>
<feature type="domain" description="UBC core" evidence="7">
    <location>
        <begin position="214"/>
        <end position="373"/>
    </location>
</feature>
<sequence length="465" mass="52058">MPSPSPVPPSMAEGSSKNSPTKGSLSLGDLDAVEVLPASATAGWSSARQKRKWSQVSCDFYHVSRDTREVSCETYRVPDNFNYVSRDTHESGSSKDVAGPSSIALKNVDPSDGVGAFPKAMSLADYLELEGSDINLNINTYYYLVALGEGGIVVEGQTSAEKPHQHKQMKHVDPKIDEKYVEFKQFDIVGDHSDHFYSNPRERKVQVVNEPGKDWVKRIQHEWKVLEKDLPDNIFVRVYEDRLELLRAVIIGPSGTPYHDGLFFFDVYFPPQYPRNPPLVIYHSGGLRLNQNLYACGRVCLSLLNTWPGDGCEKWNPSYSTLQVLVSIQALVLNAKPYFNEPGFESYANTPRAEKKSIAYNQETFLLSCKTMLYSLRNPPKHFDDFIIGHFHKYGHSILIGCNAYMDGAQVGSIIGGVKAIDKGNKGCSTKFKGSLKKLFEELMMEFIGIGVDCHEFMIDTTLKL</sequence>
<dbReference type="CDD" id="cd23837">
    <property type="entry name" value="UBCc_UBE2O"/>
    <property type="match status" value="1"/>
</dbReference>
<dbReference type="OMA" id="NQNLYAC"/>
<keyword evidence="3" id="KW-0547">Nucleotide-binding</keyword>
<protein>
    <recommendedName>
        <fullName evidence="1">E2 ubiquitin-conjugating enzyme</fullName>
        <ecNumber evidence="1">2.3.2.23</ecNumber>
    </recommendedName>
</protein>
<proteinExistence type="predicted"/>
<name>A0A0E0HMB9_ORYNI</name>
<keyword evidence="4" id="KW-0833">Ubl conjugation pathway</keyword>
<dbReference type="GO" id="GO:0061631">
    <property type="term" value="F:ubiquitin conjugating enzyme activity"/>
    <property type="evidence" value="ECO:0007669"/>
    <property type="project" value="UniProtKB-EC"/>
</dbReference>
<feature type="region of interest" description="Disordered" evidence="6">
    <location>
        <begin position="1"/>
        <end position="26"/>
    </location>
</feature>
<organism evidence="8">
    <name type="scientific">Oryza nivara</name>
    <name type="common">Indian wild rice</name>
    <name type="synonym">Oryza sativa f. spontanea</name>
    <dbReference type="NCBI Taxonomy" id="4536"/>
    <lineage>
        <taxon>Eukaryota</taxon>
        <taxon>Viridiplantae</taxon>
        <taxon>Streptophyta</taxon>
        <taxon>Embryophyta</taxon>
        <taxon>Tracheophyta</taxon>
        <taxon>Spermatophyta</taxon>
        <taxon>Magnoliopsida</taxon>
        <taxon>Liliopsida</taxon>
        <taxon>Poales</taxon>
        <taxon>Poaceae</taxon>
        <taxon>BOP clade</taxon>
        <taxon>Oryzoideae</taxon>
        <taxon>Oryzeae</taxon>
        <taxon>Oryzinae</taxon>
        <taxon>Oryza</taxon>
    </lineage>
</organism>
<reference evidence="8" key="2">
    <citation type="submission" date="2018-04" db="EMBL/GenBank/DDBJ databases">
        <title>OnivRS2 (Oryza nivara Reference Sequence Version 2).</title>
        <authorList>
            <person name="Zhang J."/>
            <person name="Kudrna D."/>
            <person name="Lee S."/>
            <person name="Talag J."/>
            <person name="Rajasekar S."/>
            <person name="Welchert J."/>
            <person name="Hsing Y.-I."/>
            <person name="Wing R.A."/>
        </authorList>
    </citation>
    <scope>NUCLEOTIDE SEQUENCE [LARGE SCALE GENOMIC DNA]</scope>
    <source>
        <strain evidence="8">SL10</strain>
    </source>
</reference>
<reference evidence="8" key="1">
    <citation type="submission" date="2015-04" db="UniProtKB">
        <authorList>
            <consortium name="EnsemblPlants"/>
        </authorList>
    </citation>
    <scope>IDENTIFICATION</scope>
    <source>
        <strain evidence="8">SL10</strain>
    </source>
</reference>
<evidence type="ECO:0000256" key="1">
    <source>
        <dbReference type="ARBA" id="ARBA00012486"/>
    </source>
</evidence>
<feature type="region of interest" description="Disordered" evidence="6">
    <location>
        <begin position="83"/>
        <end position="102"/>
    </location>
</feature>
<dbReference type="EnsemblPlants" id="ONIVA06G07620.1">
    <property type="protein sequence ID" value="ONIVA06G07620.1"/>
    <property type="gene ID" value="ONIVA06G07620"/>
</dbReference>
<dbReference type="AlphaFoldDB" id="A0A0E0HMB9"/>
<dbReference type="Gramene" id="ONIVA06G07620.1">
    <property type="protein sequence ID" value="ONIVA06G07620.1"/>
    <property type="gene ID" value="ONIVA06G07620"/>
</dbReference>
<keyword evidence="2" id="KW-0808">Transferase</keyword>
<dbReference type="eggNOG" id="KOG0895">
    <property type="taxonomic scope" value="Eukaryota"/>
</dbReference>
<dbReference type="PANTHER" id="PTHR46116">
    <property type="entry name" value="(E3-INDEPENDENT) E2 UBIQUITIN-CONJUGATING ENZYME"/>
    <property type="match status" value="1"/>
</dbReference>
<dbReference type="InterPro" id="IPR016135">
    <property type="entry name" value="UBQ-conjugating_enzyme/RWD"/>
</dbReference>
<dbReference type="PANTHER" id="PTHR46116:SF20">
    <property type="entry name" value="OS09G0294300 PROTEIN"/>
    <property type="match status" value="1"/>
</dbReference>
<evidence type="ECO:0000256" key="2">
    <source>
        <dbReference type="ARBA" id="ARBA00022679"/>
    </source>
</evidence>
<dbReference type="SUPFAM" id="SSF54495">
    <property type="entry name" value="UBC-like"/>
    <property type="match status" value="1"/>
</dbReference>
<evidence type="ECO:0000256" key="3">
    <source>
        <dbReference type="ARBA" id="ARBA00022741"/>
    </source>
</evidence>
<dbReference type="PROSITE" id="PS50127">
    <property type="entry name" value="UBC_2"/>
    <property type="match status" value="1"/>
</dbReference>
<dbReference type="FunFam" id="3.10.110.10:FF:000028">
    <property type="entry name" value="Probable ubiquitin-conjugating enzyme E2 23"/>
    <property type="match status" value="1"/>
</dbReference>
<evidence type="ECO:0000313" key="9">
    <source>
        <dbReference type="Proteomes" id="UP000006591"/>
    </source>
</evidence>
<dbReference type="STRING" id="4536.A0A0E0HMB9"/>
<evidence type="ECO:0000259" key="7">
    <source>
        <dbReference type="PROSITE" id="PS50127"/>
    </source>
</evidence>
<keyword evidence="5" id="KW-0067">ATP-binding</keyword>
<dbReference type="SMART" id="SM00212">
    <property type="entry name" value="UBCc"/>
    <property type="match status" value="1"/>
</dbReference>
<dbReference type="Gene3D" id="3.10.110.10">
    <property type="entry name" value="Ubiquitin Conjugating Enzyme"/>
    <property type="match status" value="1"/>
</dbReference>
<dbReference type="InterPro" id="IPR000608">
    <property type="entry name" value="UBC"/>
</dbReference>
<keyword evidence="9" id="KW-1185">Reference proteome</keyword>
<dbReference type="EC" id="2.3.2.23" evidence="1"/>
<evidence type="ECO:0000256" key="4">
    <source>
        <dbReference type="ARBA" id="ARBA00022786"/>
    </source>
</evidence>
<evidence type="ECO:0000256" key="5">
    <source>
        <dbReference type="ARBA" id="ARBA00022840"/>
    </source>
</evidence>
<dbReference type="Proteomes" id="UP000006591">
    <property type="component" value="Chromosome 6"/>
</dbReference>
<dbReference type="Pfam" id="PF00179">
    <property type="entry name" value="UQ_con"/>
    <property type="match status" value="1"/>
</dbReference>
<evidence type="ECO:0000256" key="6">
    <source>
        <dbReference type="SAM" id="MobiDB-lite"/>
    </source>
</evidence>